<dbReference type="HAMAP" id="MF_01369_B">
    <property type="entry name" value="Ribosomal_uL23_B"/>
    <property type="match status" value="1"/>
</dbReference>
<dbReference type="GO" id="GO:0003735">
    <property type="term" value="F:structural constituent of ribosome"/>
    <property type="evidence" value="ECO:0007669"/>
    <property type="project" value="InterPro"/>
</dbReference>
<dbReference type="GO" id="GO:0006412">
    <property type="term" value="P:translation"/>
    <property type="evidence" value="ECO:0007669"/>
    <property type="project" value="UniProtKB-UniRule"/>
</dbReference>
<dbReference type="Pfam" id="PF00276">
    <property type="entry name" value="Ribosomal_L23"/>
    <property type="match status" value="1"/>
</dbReference>
<comment type="caution">
    <text evidence="5">The sequence shown here is derived from an EMBL/GenBank/DDBJ whole genome shotgun (WGS) entry which is preliminary data.</text>
</comment>
<gene>
    <name evidence="4" type="primary">rplW</name>
    <name evidence="5" type="ORF">A3C72_04505</name>
</gene>
<name>A0A1G2MHW4_9BACT</name>
<sequence length="91" mass="10059">MHADVILKPRITEKSHGMSENNNVFIFDVAMGATKGKVMSAIKELYKVIPVKVSVVPVPRKRRVSRGKVGYTGGGRKAYVYLKKGEKIEVA</sequence>
<dbReference type="EMBL" id="MHRK01000038">
    <property type="protein sequence ID" value="OHA23314.1"/>
    <property type="molecule type" value="Genomic_DNA"/>
</dbReference>
<evidence type="ECO:0000256" key="4">
    <source>
        <dbReference type="HAMAP-Rule" id="MF_01369"/>
    </source>
</evidence>
<accession>A0A1G2MHW4</accession>
<dbReference type="GO" id="GO:0005840">
    <property type="term" value="C:ribosome"/>
    <property type="evidence" value="ECO:0007669"/>
    <property type="project" value="UniProtKB-KW"/>
</dbReference>
<protein>
    <recommendedName>
        <fullName evidence="4">Large ribosomal subunit protein uL23</fullName>
    </recommendedName>
</protein>
<evidence type="ECO:0000256" key="3">
    <source>
        <dbReference type="ARBA" id="ARBA00023274"/>
    </source>
</evidence>
<dbReference type="InterPro" id="IPR012677">
    <property type="entry name" value="Nucleotide-bd_a/b_plait_sf"/>
</dbReference>
<dbReference type="SUPFAM" id="SSF54189">
    <property type="entry name" value="Ribosomal proteins S24e, L23 and L15e"/>
    <property type="match status" value="1"/>
</dbReference>
<evidence type="ECO:0000256" key="2">
    <source>
        <dbReference type="ARBA" id="ARBA00022980"/>
    </source>
</evidence>
<keyword evidence="2 4" id="KW-0689">Ribosomal protein</keyword>
<comment type="subunit">
    <text evidence="4">Part of the 50S ribosomal subunit. Contacts protein L29, and trigger factor when it is bound to the ribosome.</text>
</comment>
<comment type="similarity">
    <text evidence="1 4">Belongs to the universal ribosomal protein uL23 family.</text>
</comment>
<evidence type="ECO:0000256" key="1">
    <source>
        <dbReference type="ARBA" id="ARBA00006700"/>
    </source>
</evidence>
<proteinExistence type="inferred from homology"/>
<dbReference type="Proteomes" id="UP000177130">
    <property type="component" value="Unassembled WGS sequence"/>
</dbReference>
<dbReference type="Gene3D" id="3.30.70.330">
    <property type="match status" value="1"/>
</dbReference>
<keyword evidence="4" id="KW-0699">rRNA-binding</keyword>
<dbReference type="InterPro" id="IPR012678">
    <property type="entry name" value="Ribosomal_uL23/eL15/eS24_sf"/>
</dbReference>
<organism evidence="5 6">
    <name type="scientific">Candidatus Taylorbacteria bacterium RIFCSPHIGHO2_02_FULL_43_32b</name>
    <dbReference type="NCBI Taxonomy" id="1802306"/>
    <lineage>
        <taxon>Bacteria</taxon>
        <taxon>Candidatus Tayloriibacteriota</taxon>
    </lineage>
</organism>
<dbReference type="GO" id="GO:1990904">
    <property type="term" value="C:ribonucleoprotein complex"/>
    <property type="evidence" value="ECO:0007669"/>
    <property type="project" value="UniProtKB-KW"/>
</dbReference>
<dbReference type="AlphaFoldDB" id="A0A1G2MHW4"/>
<dbReference type="STRING" id="1802306.A3C72_04505"/>
<dbReference type="InterPro" id="IPR013025">
    <property type="entry name" value="Ribosomal_uL23-like"/>
</dbReference>
<evidence type="ECO:0000313" key="5">
    <source>
        <dbReference type="EMBL" id="OHA23314.1"/>
    </source>
</evidence>
<reference evidence="5 6" key="1">
    <citation type="journal article" date="2016" name="Nat. Commun.">
        <title>Thousands of microbial genomes shed light on interconnected biogeochemical processes in an aquifer system.</title>
        <authorList>
            <person name="Anantharaman K."/>
            <person name="Brown C.T."/>
            <person name="Hug L.A."/>
            <person name="Sharon I."/>
            <person name="Castelle C.J."/>
            <person name="Probst A.J."/>
            <person name="Thomas B.C."/>
            <person name="Singh A."/>
            <person name="Wilkins M.J."/>
            <person name="Karaoz U."/>
            <person name="Brodie E.L."/>
            <person name="Williams K.H."/>
            <person name="Hubbard S.S."/>
            <person name="Banfield J.F."/>
        </authorList>
    </citation>
    <scope>NUCLEOTIDE SEQUENCE [LARGE SCALE GENOMIC DNA]</scope>
</reference>
<keyword evidence="3 4" id="KW-0687">Ribonucleoprotein</keyword>
<dbReference type="GO" id="GO:0019843">
    <property type="term" value="F:rRNA binding"/>
    <property type="evidence" value="ECO:0007669"/>
    <property type="project" value="UniProtKB-UniRule"/>
</dbReference>
<evidence type="ECO:0000313" key="6">
    <source>
        <dbReference type="Proteomes" id="UP000177130"/>
    </source>
</evidence>
<comment type="function">
    <text evidence="4">One of the early assembly proteins it binds 23S rRNA. One of the proteins that surrounds the polypeptide exit tunnel on the outside of the ribosome. Forms the main docking site for trigger factor binding to the ribosome.</text>
</comment>
<keyword evidence="4" id="KW-0694">RNA-binding</keyword>